<evidence type="ECO:0000256" key="7">
    <source>
        <dbReference type="ARBA" id="ARBA00022785"/>
    </source>
</evidence>
<dbReference type="UniPathway" id="UPA00392"/>
<keyword evidence="14" id="KW-0413">Isomerase</keyword>
<dbReference type="Pfam" id="PF02547">
    <property type="entry name" value="Queuosine_synth"/>
    <property type="match status" value="1"/>
</dbReference>
<name>A0A1I7I896_9GAMM</name>
<dbReference type="InterPro" id="IPR042119">
    <property type="entry name" value="QueA_dom2"/>
</dbReference>
<evidence type="ECO:0000313" key="15">
    <source>
        <dbReference type="Proteomes" id="UP000198693"/>
    </source>
</evidence>
<dbReference type="NCBIfam" id="TIGR00113">
    <property type="entry name" value="queA"/>
    <property type="match status" value="1"/>
</dbReference>
<dbReference type="PANTHER" id="PTHR30307:SF0">
    <property type="entry name" value="S-ADENOSYLMETHIONINE:TRNA RIBOSYLTRANSFERASE-ISOMERASE"/>
    <property type="match status" value="1"/>
</dbReference>
<evidence type="ECO:0000256" key="11">
    <source>
        <dbReference type="ARBA" id="ARBA00069325"/>
    </source>
</evidence>
<dbReference type="GO" id="GO:0008616">
    <property type="term" value="P:tRNA queuosine(34) biosynthetic process"/>
    <property type="evidence" value="ECO:0007669"/>
    <property type="project" value="UniProtKB-UniRule"/>
</dbReference>
<protein>
    <recommendedName>
        <fullName evidence="11 13">S-adenosylmethionine:tRNA ribosyltransferase-isomerase</fullName>
        <ecNumber evidence="10 13">2.4.99.17</ecNumber>
    </recommendedName>
    <alternativeName>
        <fullName evidence="12 13">Queuosine biosynthesis protein QueA</fullName>
    </alternativeName>
</protein>
<comment type="function">
    <text evidence="13">Transfers and isomerizes the ribose moiety from AdoMet to the 7-aminomethyl group of 7-deazaguanine (preQ1-tRNA) to give epoxyqueuosine (oQ-tRNA).</text>
</comment>
<dbReference type="HAMAP" id="MF_00113">
    <property type="entry name" value="QueA"/>
    <property type="match status" value="1"/>
</dbReference>
<dbReference type="STRING" id="463301.SAMN04487955_106113"/>
<organism evidence="14 15">
    <name type="scientific">Halomonas korlensis</name>
    <dbReference type="NCBI Taxonomy" id="463301"/>
    <lineage>
        <taxon>Bacteria</taxon>
        <taxon>Pseudomonadati</taxon>
        <taxon>Pseudomonadota</taxon>
        <taxon>Gammaproteobacteria</taxon>
        <taxon>Oceanospirillales</taxon>
        <taxon>Halomonadaceae</taxon>
        <taxon>Halomonas</taxon>
    </lineage>
</organism>
<dbReference type="FunFam" id="3.40.1780.10:FF:000001">
    <property type="entry name" value="S-adenosylmethionine:tRNA ribosyltransferase-isomerase"/>
    <property type="match status" value="1"/>
</dbReference>
<evidence type="ECO:0000256" key="5">
    <source>
        <dbReference type="ARBA" id="ARBA00022679"/>
    </source>
</evidence>
<evidence type="ECO:0000313" key="14">
    <source>
        <dbReference type="EMBL" id="SFU69187.1"/>
    </source>
</evidence>
<evidence type="ECO:0000256" key="6">
    <source>
        <dbReference type="ARBA" id="ARBA00022691"/>
    </source>
</evidence>
<dbReference type="InterPro" id="IPR042118">
    <property type="entry name" value="QueA_dom1"/>
</dbReference>
<gene>
    <name evidence="13" type="primary">queA</name>
    <name evidence="14" type="ORF">SAMN04487955_106113</name>
</gene>
<keyword evidence="15" id="KW-1185">Reference proteome</keyword>
<evidence type="ECO:0000256" key="10">
    <source>
        <dbReference type="ARBA" id="ARBA00066503"/>
    </source>
</evidence>
<dbReference type="Proteomes" id="UP000198693">
    <property type="component" value="Unassembled WGS sequence"/>
</dbReference>
<dbReference type="AlphaFoldDB" id="A0A1I7I896"/>
<evidence type="ECO:0000256" key="9">
    <source>
        <dbReference type="ARBA" id="ARBA00061210"/>
    </source>
</evidence>
<keyword evidence="6 13" id="KW-0949">S-adenosyl-L-methionine</keyword>
<evidence type="ECO:0000256" key="8">
    <source>
        <dbReference type="ARBA" id="ARBA00052751"/>
    </source>
</evidence>
<evidence type="ECO:0000256" key="13">
    <source>
        <dbReference type="HAMAP-Rule" id="MF_00113"/>
    </source>
</evidence>
<dbReference type="SUPFAM" id="SSF111337">
    <property type="entry name" value="QueA-like"/>
    <property type="match status" value="1"/>
</dbReference>
<evidence type="ECO:0000256" key="12">
    <source>
        <dbReference type="ARBA" id="ARBA00076160"/>
    </source>
</evidence>
<dbReference type="GO" id="GO:0005737">
    <property type="term" value="C:cytoplasm"/>
    <property type="evidence" value="ECO:0007669"/>
    <property type="project" value="UniProtKB-SubCell"/>
</dbReference>
<dbReference type="InterPro" id="IPR003699">
    <property type="entry name" value="QueA"/>
</dbReference>
<dbReference type="GO" id="GO:0051075">
    <property type="term" value="F:S-adenosylmethionine:tRNA ribosyltransferase-isomerase activity"/>
    <property type="evidence" value="ECO:0007669"/>
    <property type="project" value="UniProtKB-EC"/>
</dbReference>
<comment type="pathway">
    <text evidence="2 13">tRNA modification; tRNA-queuosine biosynthesis.</text>
</comment>
<keyword evidence="5 13" id="KW-0808">Transferase</keyword>
<keyword evidence="7 13" id="KW-0671">Queuosine biosynthesis</keyword>
<evidence type="ECO:0000256" key="4">
    <source>
        <dbReference type="ARBA" id="ARBA00022490"/>
    </source>
</evidence>
<keyword evidence="4 13" id="KW-0963">Cytoplasm</keyword>
<dbReference type="EC" id="2.4.99.17" evidence="10 13"/>
<dbReference type="Gene3D" id="3.40.1780.10">
    <property type="entry name" value="QueA-like"/>
    <property type="match status" value="1"/>
</dbReference>
<comment type="subunit">
    <text evidence="3 13">Monomer.</text>
</comment>
<dbReference type="Gene3D" id="2.40.10.240">
    <property type="entry name" value="QueA-like"/>
    <property type="match status" value="1"/>
</dbReference>
<dbReference type="NCBIfam" id="NF001140">
    <property type="entry name" value="PRK00147.1"/>
    <property type="match status" value="1"/>
</dbReference>
<comment type="subcellular location">
    <subcellularLocation>
        <location evidence="1 13">Cytoplasm</location>
    </subcellularLocation>
</comment>
<accession>A0A1I7I896</accession>
<comment type="similarity">
    <text evidence="9 13">Belongs to the QueA family.</text>
</comment>
<reference evidence="15" key="1">
    <citation type="submission" date="2016-10" db="EMBL/GenBank/DDBJ databases">
        <authorList>
            <person name="Varghese N."/>
            <person name="Submissions S."/>
        </authorList>
    </citation>
    <scope>NUCLEOTIDE SEQUENCE [LARGE SCALE GENOMIC DNA]</scope>
    <source>
        <strain evidence="15">CGMCC 1.6981</strain>
    </source>
</reference>
<evidence type="ECO:0000256" key="2">
    <source>
        <dbReference type="ARBA" id="ARBA00004691"/>
    </source>
</evidence>
<evidence type="ECO:0000256" key="3">
    <source>
        <dbReference type="ARBA" id="ARBA00011245"/>
    </source>
</evidence>
<proteinExistence type="inferred from homology"/>
<dbReference type="PANTHER" id="PTHR30307">
    <property type="entry name" value="S-ADENOSYLMETHIONINE:TRNA RIBOSYLTRANSFERASE-ISOMERASE"/>
    <property type="match status" value="1"/>
</dbReference>
<comment type="catalytic activity">
    <reaction evidence="8 13">
        <text>7-aminomethyl-7-carbaguanosine(34) in tRNA + S-adenosyl-L-methionine = epoxyqueuosine(34) in tRNA + adenine + L-methionine + 2 H(+)</text>
        <dbReference type="Rhea" id="RHEA:32155"/>
        <dbReference type="Rhea" id="RHEA-COMP:10342"/>
        <dbReference type="Rhea" id="RHEA-COMP:18582"/>
        <dbReference type="ChEBI" id="CHEBI:15378"/>
        <dbReference type="ChEBI" id="CHEBI:16708"/>
        <dbReference type="ChEBI" id="CHEBI:57844"/>
        <dbReference type="ChEBI" id="CHEBI:59789"/>
        <dbReference type="ChEBI" id="CHEBI:82833"/>
        <dbReference type="ChEBI" id="CHEBI:194443"/>
        <dbReference type="EC" id="2.4.99.17"/>
    </reaction>
</comment>
<evidence type="ECO:0000256" key="1">
    <source>
        <dbReference type="ARBA" id="ARBA00004496"/>
    </source>
</evidence>
<dbReference type="InterPro" id="IPR036100">
    <property type="entry name" value="QueA_sf"/>
</dbReference>
<dbReference type="EMBL" id="FPBP01000006">
    <property type="protein sequence ID" value="SFU69187.1"/>
    <property type="molecule type" value="Genomic_DNA"/>
</dbReference>
<sequence>MRPGCKLNLLNRTETPLMQRADFHFDLPDELIARYPSQQRSDCRLLCVEGERGALAHRRFTDLLELLEPGDLLVFNDTRVIPARLHGHKASGGKVEMLLERPLDAHRGLAHLRSSKTPKPGTEIRFEGDVLAVVEGRRDALFELRFFGETPLIELLERYGHMPLPPYIDRADELADRERYQTVYARRDGAVAAPTAGLHFDEPLLEALAAKGVNSAFVTLHVGAGTFQPMRVDDIREHQMHSEWIEVDEKACEQVRATQAAGRRVVAVGTTSVRCLESACLMSDSGDIAPLRGETDIFIYPGYAWRCVDALVTNFHLPESTLMMLVASFIGFETTMVAYREAVTERYAFFSYGDAMFLTRQRS</sequence>